<evidence type="ECO:0000256" key="1">
    <source>
        <dbReference type="SAM" id="MobiDB-lite"/>
    </source>
</evidence>
<keyword evidence="2" id="KW-0732">Signal</keyword>
<accession>A0A6A4IAY8</accession>
<evidence type="ECO:0008006" key="5">
    <source>
        <dbReference type="Google" id="ProtNLM"/>
    </source>
</evidence>
<feature type="region of interest" description="Disordered" evidence="1">
    <location>
        <begin position="329"/>
        <end position="461"/>
    </location>
</feature>
<evidence type="ECO:0000313" key="4">
    <source>
        <dbReference type="Proteomes" id="UP000799118"/>
    </source>
</evidence>
<proteinExistence type="predicted"/>
<dbReference type="Gene3D" id="3.40.50.300">
    <property type="entry name" value="P-loop containing nucleotide triphosphate hydrolases"/>
    <property type="match status" value="1"/>
</dbReference>
<feature type="compositionally biased region" description="Polar residues" evidence="1">
    <location>
        <begin position="233"/>
        <end position="255"/>
    </location>
</feature>
<gene>
    <name evidence="3" type="ORF">BT96DRAFT_972315</name>
</gene>
<sequence>MLSRWRQLRILPDLLVATSCLFGSSGCGKSSLINMLSGHNVAEISSGAVPPMFRVEKHDIILGEQVYCFHDITGLNNGKLNKGDLVANECAKDLYERNPQTRKTVITETAQKNYRIFYEVLCQRLIPIVVVVTGLEDEEPEMESWWSKNQHSFAKYGMVFDGHACVTTAKGKKTAKGYRKQEEYDKSKTVIEALITSQADSKGWLDVIRKVILVVGGIATPLKDLYNGVANHQDTANSRPNSARTPTQEGFNNSVLHGASPILTNIPQRLNTIPRPEQQIEMPTKASVVHFESDTGAASSVDVLDQKNIQEHKLDKGMTGAAPRSILKAGIPPSIDLPKQQTPNVQALNDSSERRPLVDTSNLKTNQSISSVALTQENLNQKVSQEGPGTDGLSSEEKAPPENLESSQPKIFPASEDDSQTVIPQSLSRSSSSGSVNVPGQFQPEVTASQQKVEPTANNGSWVRHMNTGRWVWHMTIPKPLRNLDYNTHLDPYS</sequence>
<feature type="compositionally biased region" description="Polar residues" evidence="1">
    <location>
        <begin position="339"/>
        <end position="350"/>
    </location>
</feature>
<dbReference type="PROSITE" id="PS51257">
    <property type="entry name" value="PROKAR_LIPOPROTEIN"/>
    <property type="match status" value="1"/>
</dbReference>
<reference evidence="3" key="1">
    <citation type="journal article" date="2019" name="Environ. Microbiol.">
        <title>Fungal ecological strategies reflected in gene transcription - a case study of two litter decomposers.</title>
        <authorList>
            <person name="Barbi F."/>
            <person name="Kohler A."/>
            <person name="Barry K."/>
            <person name="Baskaran P."/>
            <person name="Daum C."/>
            <person name="Fauchery L."/>
            <person name="Ihrmark K."/>
            <person name="Kuo A."/>
            <person name="LaButti K."/>
            <person name="Lipzen A."/>
            <person name="Morin E."/>
            <person name="Grigoriev I.V."/>
            <person name="Henrissat B."/>
            <person name="Lindahl B."/>
            <person name="Martin F."/>
        </authorList>
    </citation>
    <scope>NUCLEOTIDE SEQUENCE</scope>
    <source>
        <strain evidence="3">JB14</strain>
    </source>
</reference>
<keyword evidence="4" id="KW-1185">Reference proteome</keyword>
<feature type="signal peptide" evidence="2">
    <location>
        <begin position="1"/>
        <end position="23"/>
    </location>
</feature>
<protein>
    <recommendedName>
        <fullName evidence="5">G domain-containing protein</fullName>
    </recommendedName>
</protein>
<dbReference type="Proteomes" id="UP000799118">
    <property type="component" value="Unassembled WGS sequence"/>
</dbReference>
<dbReference type="CDD" id="cd00882">
    <property type="entry name" value="Ras_like_GTPase"/>
    <property type="match status" value="1"/>
</dbReference>
<name>A0A6A4IAY8_9AGAR</name>
<evidence type="ECO:0000313" key="3">
    <source>
        <dbReference type="EMBL" id="KAE9405895.1"/>
    </source>
</evidence>
<dbReference type="SUPFAM" id="SSF52540">
    <property type="entry name" value="P-loop containing nucleoside triphosphate hydrolases"/>
    <property type="match status" value="1"/>
</dbReference>
<dbReference type="AlphaFoldDB" id="A0A6A4IAY8"/>
<feature type="compositionally biased region" description="Polar residues" evidence="1">
    <location>
        <begin position="436"/>
        <end position="461"/>
    </location>
</feature>
<feature type="region of interest" description="Disordered" evidence="1">
    <location>
        <begin position="233"/>
        <end position="258"/>
    </location>
</feature>
<dbReference type="OrthoDB" id="8954335at2759"/>
<feature type="chain" id="PRO_5025329089" description="G domain-containing protein" evidence="2">
    <location>
        <begin position="24"/>
        <end position="494"/>
    </location>
</feature>
<organism evidence="3 4">
    <name type="scientific">Gymnopus androsaceus JB14</name>
    <dbReference type="NCBI Taxonomy" id="1447944"/>
    <lineage>
        <taxon>Eukaryota</taxon>
        <taxon>Fungi</taxon>
        <taxon>Dikarya</taxon>
        <taxon>Basidiomycota</taxon>
        <taxon>Agaricomycotina</taxon>
        <taxon>Agaricomycetes</taxon>
        <taxon>Agaricomycetidae</taxon>
        <taxon>Agaricales</taxon>
        <taxon>Marasmiineae</taxon>
        <taxon>Omphalotaceae</taxon>
        <taxon>Gymnopus</taxon>
    </lineage>
</organism>
<evidence type="ECO:0000256" key="2">
    <source>
        <dbReference type="SAM" id="SignalP"/>
    </source>
</evidence>
<dbReference type="InterPro" id="IPR027417">
    <property type="entry name" value="P-loop_NTPase"/>
</dbReference>
<dbReference type="EMBL" id="ML769406">
    <property type="protein sequence ID" value="KAE9405895.1"/>
    <property type="molecule type" value="Genomic_DNA"/>
</dbReference>
<feature type="compositionally biased region" description="Polar residues" evidence="1">
    <location>
        <begin position="359"/>
        <end position="384"/>
    </location>
</feature>
<feature type="compositionally biased region" description="Low complexity" evidence="1">
    <location>
        <begin position="426"/>
        <end position="435"/>
    </location>
</feature>